<feature type="region of interest" description="Disordered" evidence="1">
    <location>
        <begin position="76"/>
        <end position="96"/>
    </location>
</feature>
<keyword evidence="2" id="KW-0812">Transmembrane</keyword>
<dbReference type="STRING" id="2052828.ATO67_19845"/>
<feature type="transmembrane region" description="Helical" evidence="2">
    <location>
        <begin position="29"/>
        <end position="49"/>
    </location>
</feature>
<reference evidence="3 4" key="1">
    <citation type="submission" date="2015-11" db="EMBL/GenBank/DDBJ databases">
        <title>Draft genome sequence of Agrobacterium sp. R89-1.</title>
        <authorList>
            <person name="Zahradnik J."/>
            <person name="Kyslikova E."/>
            <person name="Palyzova A."/>
            <person name="Kyslik P."/>
        </authorList>
    </citation>
    <scope>NUCLEOTIDE SEQUENCE [LARGE SCALE GENOMIC DNA]</scope>
    <source>
        <strain evidence="3 4">R89-1</strain>
    </source>
</reference>
<evidence type="ECO:0008006" key="5">
    <source>
        <dbReference type="Google" id="ProtNLM"/>
    </source>
</evidence>
<name>A0A135P755_9HYPH</name>
<dbReference type="Proteomes" id="UP000070498">
    <property type="component" value="Unassembled WGS sequence"/>
</dbReference>
<evidence type="ECO:0000256" key="2">
    <source>
        <dbReference type="SAM" id="Phobius"/>
    </source>
</evidence>
<organism evidence="3 4">
    <name type="scientific">Agrobacterium bohemicum</name>
    <dbReference type="NCBI Taxonomy" id="2052828"/>
    <lineage>
        <taxon>Bacteria</taxon>
        <taxon>Pseudomonadati</taxon>
        <taxon>Pseudomonadota</taxon>
        <taxon>Alphaproteobacteria</taxon>
        <taxon>Hyphomicrobiales</taxon>
        <taxon>Rhizobiaceae</taxon>
        <taxon>Rhizobium/Agrobacterium group</taxon>
        <taxon>Agrobacterium</taxon>
    </lineage>
</organism>
<dbReference type="RefSeq" id="WP_067653200.1">
    <property type="nucleotide sequence ID" value="NZ_KQ961036.1"/>
</dbReference>
<dbReference type="Pfam" id="PF07235">
    <property type="entry name" value="DUF1427"/>
    <property type="match status" value="1"/>
</dbReference>
<proteinExistence type="predicted"/>
<evidence type="ECO:0000313" key="3">
    <source>
        <dbReference type="EMBL" id="KXG87265.1"/>
    </source>
</evidence>
<dbReference type="NCBIfam" id="TIGR03510">
    <property type="entry name" value="XapX"/>
    <property type="match status" value="1"/>
</dbReference>
<sequence length="96" mass="10086">MKIYLLSLAVGLLVGVIYGLLNVRSPAPPVIALVGLLGILVGEQIVPLAKTIWNKEPAAVSWLNHVKPHMFGHMPKGGQATADLAASRQDAPEGKG</sequence>
<keyword evidence="4" id="KW-1185">Reference proteome</keyword>
<keyword evidence="2" id="KW-0472">Membrane</keyword>
<dbReference type="InterPro" id="IPR009872">
    <property type="entry name" value="DUF1427"/>
</dbReference>
<dbReference type="AlphaFoldDB" id="A0A135P755"/>
<evidence type="ECO:0000256" key="1">
    <source>
        <dbReference type="SAM" id="MobiDB-lite"/>
    </source>
</evidence>
<comment type="caution">
    <text evidence="3">The sequence shown here is derived from an EMBL/GenBank/DDBJ whole genome shotgun (WGS) entry which is preliminary data.</text>
</comment>
<protein>
    <recommendedName>
        <fullName evidence="5">XapX domain-containing protein</fullName>
    </recommendedName>
</protein>
<dbReference type="OrthoDB" id="4302993at2"/>
<gene>
    <name evidence="3" type="ORF">ATO67_19845</name>
</gene>
<evidence type="ECO:0000313" key="4">
    <source>
        <dbReference type="Proteomes" id="UP000070498"/>
    </source>
</evidence>
<accession>A0A135P755</accession>
<keyword evidence="2" id="KW-1133">Transmembrane helix</keyword>
<dbReference type="InterPro" id="IPR020017">
    <property type="entry name" value="XapX_domain"/>
</dbReference>
<dbReference type="EMBL" id="LNUW01000007">
    <property type="protein sequence ID" value="KXG87265.1"/>
    <property type="molecule type" value="Genomic_DNA"/>
</dbReference>